<feature type="region of interest" description="Disordered" evidence="1">
    <location>
        <begin position="56"/>
        <end position="92"/>
    </location>
</feature>
<dbReference type="Proteomes" id="UP001317705">
    <property type="component" value="Chromosome"/>
</dbReference>
<feature type="signal peptide" evidence="2">
    <location>
        <begin position="1"/>
        <end position="18"/>
    </location>
</feature>
<organism evidence="3 4">
    <name type="scientific">Geotalea uraniireducens</name>
    <dbReference type="NCBI Taxonomy" id="351604"/>
    <lineage>
        <taxon>Bacteria</taxon>
        <taxon>Pseudomonadati</taxon>
        <taxon>Thermodesulfobacteriota</taxon>
        <taxon>Desulfuromonadia</taxon>
        <taxon>Geobacterales</taxon>
        <taxon>Geobacteraceae</taxon>
        <taxon>Geotalea</taxon>
    </lineage>
</organism>
<reference evidence="3 4" key="1">
    <citation type="submission" date="2022-12" db="EMBL/GenBank/DDBJ databases">
        <title>Polyphasic characterization of Geotalea uranireducens NIT-SL11 newly isolated from a complex of sewage sludge and microbially reduced graphene oxide.</title>
        <authorList>
            <person name="Xie L."/>
            <person name="Yoshida N."/>
            <person name="Meng L."/>
        </authorList>
    </citation>
    <scope>NUCLEOTIDE SEQUENCE [LARGE SCALE GENOMIC DNA]</scope>
    <source>
        <strain evidence="3 4">NIT-SL11</strain>
    </source>
</reference>
<keyword evidence="2" id="KW-0732">Signal</keyword>
<proteinExistence type="predicted"/>
<evidence type="ECO:0000256" key="1">
    <source>
        <dbReference type="SAM" id="MobiDB-lite"/>
    </source>
</evidence>
<name>A0ABM8EIT1_9BACT</name>
<accession>A0ABM8EIT1</accession>
<protein>
    <submittedName>
        <fullName evidence="3">Uncharacterized protein</fullName>
    </submittedName>
</protein>
<feature type="chain" id="PRO_5045940911" evidence="2">
    <location>
        <begin position="19"/>
        <end position="92"/>
    </location>
</feature>
<evidence type="ECO:0000256" key="2">
    <source>
        <dbReference type="SAM" id="SignalP"/>
    </source>
</evidence>
<gene>
    <name evidence="3" type="ORF">GURASL_07970</name>
</gene>
<evidence type="ECO:0000313" key="4">
    <source>
        <dbReference type="Proteomes" id="UP001317705"/>
    </source>
</evidence>
<keyword evidence="4" id="KW-1185">Reference proteome</keyword>
<dbReference type="EMBL" id="AP027151">
    <property type="protein sequence ID" value="BDV41874.1"/>
    <property type="molecule type" value="Genomic_DNA"/>
</dbReference>
<dbReference type="RefSeq" id="WP_282001983.1">
    <property type="nucleotide sequence ID" value="NZ_AP027151.1"/>
</dbReference>
<sequence>MAASAALLLLLGFPTAFSFGRQQTGEEPEFLEYLGTFETAGGKELDPLAFQLVEKAAAPAPAKADKGKRRQSERRRPASAAADNKGKDRRNE</sequence>
<evidence type="ECO:0000313" key="3">
    <source>
        <dbReference type="EMBL" id="BDV41874.1"/>
    </source>
</evidence>